<dbReference type="AlphaFoldDB" id="A0AB33IH40"/>
<evidence type="ECO:0000313" key="1">
    <source>
        <dbReference type="EMBL" id="BCK77368.1"/>
    </source>
</evidence>
<dbReference type="EMBL" id="AP023410">
    <property type="protein sequence ID" value="BCK77368.1"/>
    <property type="molecule type" value="Genomic_DNA"/>
</dbReference>
<organism evidence="1 2">
    <name type="scientific">Acetobacter aceti NBRC 14818</name>
    <dbReference type="NCBI Taxonomy" id="887700"/>
    <lineage>
        <taxon>Bacteria</taxon>
        <taxon>Pseudomonadati</taxon>
        <taxon>Pseudomonadota</taxon>
        <taxon>Alphaproteobacteria</taxon>
        <taxon>Acetobacterales</taxon>
        <taxon>Acetobacteraceae</taxon>
        <taxon>Acetobacter</taxon>
        <taxon>Acetobacter subgen. Acetobacter</taxon>
    </lineage>
</organism>
<gene>
    <name evidence="1" type="ORF">EMQ_2974</name>
</gene>
<accession>A0AB33IH40</accession>
<keyword evidence="2" id="KW-1185">Reference proteome</keyword>
<protein>
    <submittedName>
        <fullName evidence="1">Uncharacterized protein</fullName>
    </submittedName>
</protein>
<name>A0AB33IH40_ACEAC</name>
<reference evidence="1 2" key="1">
    <citation type="journal article" date="2011" name="Microbiology">
        <title>Transcriptome response to different carbon sources in Acetobacter aceti.</title>
        <authorList>
            <person name="Sakurai K."/>
            <person name="Arai H."/>
            <person name="Ishii M."/>
            <person name="Igarashi Y."/>
        </authorList>
    </citation>
    <scope>NUCLEOTIDE SEQUENCE [LARGE SCALE GENOMIC DNA]</scope>
    <source>
        <strain evidence="1 2">NBRC 14818</strain>
    </source>
</reference>
<sequence>MSGCDGVNLLIGHARARAYMHVRDNLSTPTHPDTYAEATVRAILMELDWYGLKIELRAGNLVLIGQLPDAYEELLVLLRAYREAIIEVLKRWERHESQTLNPSEID</sequence>
<evidence type="ECO:0000313" key="2">
    <source>
        <dbReference type="Proteomes" id="UP000516424"/>
    </source>
</evidence>
<dbReference type="Proteomes" id="UP000516424">
    <property type="component" value="Chromosome"/>
</dbReference>
<proteinExistence type="predicted"/>